<proteinExistence type="predicted"/>
<accession>A0A1Y2EYE2</accession>
<gene>
    <name evidence="2" type="ORF">BCR37DRAFT_389359</name>
</gene>
<name>A0A1Y2EYE2_PROLT</name>
<dbReference type="AlphaFoldDB" id="A0A1Y2EYE2"/>
<dbReference type="Proteomes" id="UP000193685">
    <property type="component" value="Unassembled WGS sequence"/>
</dbReference>
<evidence type="ECO:0000256" key="1">
    <source>
        <dbReference type="SAM" id="Phobius"/>
    </source>
</evidence>
<keyword evidence="3" id="KW-1185">Reference proteome</keyword>
<sequence length="194" mass="20848">MVLYASAAINLIFWGNLATWVFMDYAVKKPESTSTAIVQDGETLASEYERAPLRTRILYATGLGGLGLAISTGFLLVSKRVVRRIDLMPGGTHVKLFTGFRNPASTLPLQANLPKTATPVIAEGSTGGSHIALTDLMLRKALFTGAGPNQAYSESGSYTQLLRKGQLIGYLLDRRGSFLGGPRVLDELITTSRA</sequence>
<dbReference type="RefSeq" id="XP_040722731.1">
    <property type="nucleotide sequence ID" value="XM_040870724.1"/>
</dbReference>
<evidence type="ECO:0000313" key="3">
    <source>
        <dbReference type="Proteomes" id="UP000193685"/>
    </source>
</evidence>
<organism evidence="2 3">
    <name type="scientific">Protomyces lactucae-debilis</name>
    <dbReference type="NCBI Taxonomy" id="2754530"/>
    <lineage>
        <taxon>Eukaryota</taxon>
        <taxon>Fungi</taxon>
        <taxon>Dikarya</taxon>
        <taxon>Ascomycota</taxon>
        <taxon>Taphrinomycotina</taxon>
        <taxon>Taphrinomycetes</taxon>
        <taxon>Taphrinales</taxon>
        <taxon>Protomycetaceae</taxon>
        <taxon>Protomyces</taxon>
    </lineage>
</organism>
<protein>
    <submittedName>
        <fullName evidence="2">Uncharacterized protein</fullName>
    </submittedName>
</protein>
<keyword evidence="1" id="KW-0472">Membrane</keyword>
<dbReference type="GeneID" id="63787323"/>
<dbReference type="OrthoDB" id="5950063at2759"/>
<reference evidence="2 3" key="1">
    <citation type="submission" date="2016-07" db="EMBL/GenBank/DDBJ databases">
        <title>Pervasive Adenine N6-methylation of Active Genes in Fungi.</title>
        <authorList>
            <consortium name="DOE Joint Genome Institute"/>
            <person name="Mondo S.J."/>
            <person name="Dannebaum R.O."/>
            <person name="Kuo R.C."/>
            <person name="Labutti K."/>
            <person name="Haridas S."/>
            <person name="Kuo A."/>
            <person name="Salamov A."/>
            <person name="Ahrendt S.R."/>
            <person name="Lipzen A."/>
            <person name="Sullivan W."/>
            <person name="Andreopoulos W.B."/>
            <person name="Clum A."/>
            <person name="Lindquist E."/>
            <person name="Daum C."/>
            <person name="Ramamoorthy G.K."/>
            <person name="Gryganskyi A."/>
            <person name="Culley D."/>
            <person name="Magnuson J.K."/>
            <person name="James T.Y."/>
            <person name="O'Malley M.A."/>
            <person name="Stajich J.E."/>
            <person name="Spatafora J.W."/>
            <person name="Visel A."/>
            <person name="Grigoriev I.V."/>
        </authorList>
    </citation>
    <scope>NUCLEOTIDE SEQUENCE [LARGE SCALE GENOMIC DNA]</scope>
    <source>
        <strain evidence="2 3">12-1054</strain>
    </source>
</reference>
<comment type="caution">
    <text evidence="2">The sequence shown here is derived from an EMBL/GenBank/DDBJ whole genome shotgun (WGS) entry which is preliminary data.</text>
</comment>
<evidence type="ECO:0000313" key="2">
    <source>
        <dbReference type="EMBL" id="ORY76651.1"/>
    </source>
</evidence>
<keyword evidence="1" id="KW-1133">Transmembrane helix</keyword>
<keyword evidence="1" id="KW-0812">Transmembrane</keyword>
<feature type="transmembrane region" description="Helical" evidence="1">
    <location>
        <begin position="57"/>
        <end position="77"/>
    </location>
</feature>
<dbReference type="EMBL" id="MCFI01000022">
    <property type="protein sequence ID" value="ORY76651.1"/>
    <property type="molecule type" value="Genomic_DNA"/>
</dbReference>